<dbReference type="GO" id="GO:0005737">
    <property type="term" value="C:cytoplasm"/>
    <property type="evidence" value="ECO:0007669"/>
    <property type="project" value="TreeGrafter"/>
</dbReference>
<sequence>MAHYAIGDVHGCLPELQRLLEALNFDPAADRLWFVGDLINRGPDSLGVLRLVKGLGDAAVTVLGNHEARLLAAYYAPPESKLYQRHGDYFNADDGAELLTWIRSWPLLVEAPELGWAMTHAGLPSDWSLATARYWSRRVEDALRDAPSAEVMLSNFPRSLPQRLPEADAPPWEPLRFALIALTHIRVCNPEGTLLWPKEAAEMGLEDPYGVPPLDFPYQPWHGFRDRYQRDAGEPRIVYGHWAAAGLTVTPHTVGLDSGCVYGGALSAIRLDDPQAPITAVPSSGYFSR</sequence>
<dbReference type="EMBL" id="LVJN01000020">
    <property type="protein sequence ID" value="OSM02328.1"/>
    <property type="molecule type" value="Genomic_DNA"/>
</dbReference>
<dbReference type="InterPro" id="IPR004617">
    <property type="entry name" value="ApaH"/>
</dbReference>
<gene>
    <name evidence="10" type="primary">apaH</name>
    <name evidence="10" type="ORF">MAIT1_02454</name>
</gene>
<dbReference type="Pfam" id="PF00149">
    <property type="entry name" value="Metallophos"/>
    <property type="match status" value="1"/>
</dbReference>
<evidence type="ECO:0000256" key="8">
    <source>
        <dbReference type="ARBA" id="ARBA00049417"/>
    </source>
</evidence>
<dbReference type="Gene3D" id="3.60.21.10">
    <property type="match status" value="1"/>
</dbReference>
<comment type="function">
    <text evidence="1">Hydrolyzes diadenosine 5',5'''-P1,P4-tetraphosphate to yield ADP.</text>
</comment>
<keyword evidence="4" id="KW-0378">Hydrolase</keyword>
<dbReference type="GO" id="GO:0016791">
    <property type="term" value="F:phosphatase activity"/>
    <property type="evidence" value="ECO:0007669"/>
    <property type="project" value="TreeGrafter"/>
</dbReference>
<dbReference type="STRING" id="1434232.MAIT1_02454"/>
<dbReference type="InterPro" id="IPR004843">
    <property type="entry name" value="Calcineurin-like_PHP"/>
</dbReference>
<accession>A0A1Y2K2R7</accession>
<evidence type="ECO:0000256" key="3">
    <source>
        <dbReference type="ARBA" id="ARBA00012506"/>
    </source>
</evidence>
<comment type="caution">
    <text evidence="10">The sequence shown here is derived from an EMBL/GenBank/DDBJ whole genome shotgun (WGS) entry which is preliminary data.</text>
</comment>
<proteinExistence type="inferred from homology"/>
<dbReference type="PANTHER" id="PTHR42850:SF4">
    <property type="entry name" value="ZINC-DEPENDENT ENDOPOLYPHOSPHATASE"/>
    <property type="match status" value="1"/>
</dbReference>
<dbReference type="NCBIfam" id="NF001204">
    <property type="entry name" value="PRK00166.1"/>
    <property type="match status" value="1"/>
</dbReference>
<name>A0A1Y2K2R7_9PROT</name>
<dbReference type="GO" id="GO:0008803">
    <property type="term" value="F:bis(5'-nucleosyl)-tetraphosphatase (symmetrical) activity"/>
    <property type="evidence" value="ECO:0007669"/>
    <property type="project" value="UniProtKB-EC"/>
</dbReference>
<keyword evidence="11" id="KW-1185">Reference proteome</keyword>
<evidence type="ECO:0000313" key="11">
    <source>
        <dbReference type="Proteomes" id="UP000194003"/>
    </source>
</evidence>
<dbReference type="Proteomes" id="UP000194003">
    <property type="component" value="Unassembled WGS sequence"/>
</dbReference>
<evidence type="ECO:0000313" key="10">
    <source>
        <dbReference type="EMBL" id="OSM02328.1"/>
    </source>
</evidence>
<organism evidence="10 11">
    <name type="scientific">Magnetofaba australis IT-1</name>
    <dbReference type="NCBI Taxonomy" id="1434232"/>
    <lineage>
        <taxon>Bacteria</taxon>
        <taxon>Pseudomonadati</taxon>
        <taxon>Pseudomonadota</taxon>
        <taxon>Magnetococcia</taxon>
        <taxon>Magnetococcales</taxon>
        <taxon>Magnetococcaceae</taxon>
        <taxon>Magnetofaba</taxon>
    </lineage>
</organism>
<evidence type="ECO:0000256" key="1">
    <source>
        <dbReference type="ARBA" id="ARBA00003413"/>
    </source>
</evidence>
<evidence type="ECO:0000259" key="9">
    <source>
        <dbReference type="Pfam" id="PF00149"/>
    </source>
</evidence>
<dbReference type="PIRSF" id="PIRSF000903">
    <property type="entry name" value="B5n-ttraPtase_sm"/>
    <property type="match status" value="1"/>
</dbReference>
<reference evidence="10 11" key="1">
    <citation type="journal article" date="2016" name="BMC Genomics">
        <title>Combined genomic and structural analyses of a cultured magnetotactic bacterium reveals its niche adaptation to a dynamic environment.</title>
        <authorList>
            <person name="Araujo A.C."/>
            <person name="Morillo V."/>
            <person name="Cypriano J."/>
            <person name="Teixeira L.C."/>
            <person name="Leao P."/>
            <person name="Lyra S."/>
            <person name="Almeida L.G."/>
            <person name="Bazylinski D.A."/>
            <person name="Vasconcellos A.T."/>
            <person name="Abreu F."/>
            <person name="Lins U."/>
        </authorList>
    </citation>
    <scope>NUCLEOTIDE SEQUENCE [LARGE SCALE GENOMIC DNA]</scope>
    <source>
        <strain evidence="10 11">IT-1</strain>
    </source>
</reference>
<dbReference type="OrthoDB" id="9807890at2"/>
<comment type="catalytic activity">
    <reaction evidence="8">
        <text>P(1),P(4)-bis(5'-adenosyl) tetraphosphate + H2O = 2 ADP + 2 H(+)</text>
        <dbReference type="Rhea" id="RHEA:24252"/>
        <dbReference type="ChEBI" id="CHEBI:15377"/>
        <dbReference type="ChEBI" id="CHEBI:15378"/>
        <dbReference type="ChEBI" id="CHEBI:58141"/>
        <dbReference type="ChEBI" id="CHEBI:456216"/>
        <dbReference type="EC" id="3.6.1.41"/>
    </reaction>
</comment>
<protein>
    <recommendedName>
        <fullName evidence="3">bis(5'-nucleosyl)-tetraphosphatase (symmetrical)</fullName>
        <ecNumber evidence="3">3.6.1.41</ecNumber>
    </recommendedName>
    <alternativeName>
        <fullName evidence="6">Ap4A hydrolase</fullName>
    </alternativeName>
    <alternativeName>
        <fullName evidence="5">Diadenosine 5',5'''-P1,P4-tetraphosphate pyrophosphohydrolase</fullName>
    </alternativeName>
    <alternativeName>
        <fullName evidence="7">Diadenosine tetraphosphatase</fullName>
    </alternativeName>
</protein>
<dbReference type="PANTHER" id="PTHR42850">
    <property type="entry name" value="METALLOPHOSPHOESTERASE"/>
    <property type="match status" value="1"/>
</dbReference>
<comment type="similarity">
    <text evidence="2">Belongs to the Ap4A hydrolase family.</text>
</comment>
<evidence type="ECO:0000256" key="2">
    <source>
        <dbReference type="ARBA" id="ARBA00005419"/>
    </source>
</evidence>
<dbReference type="SUPFAM" id="SSF56300">
    <property type="entry name" value="Metallo-dependent phosphatases"/>
    <property type="match status" value="1"/>
</dbReference>
<feature type="domain" description="Calcineurin-like phosphoesterase" evidence="9">
    <location>
        <begin position="5"/>
        <end position="124"/>
    </location>
</feature>
<evidence type="ECO:0000256" key="4">
    <source>
        <dbReference type="ARBA" id="ARBA00022801"/>
    </source>
</evidence>
<evidence type="ECO:0000256" key="5">
    <source>
        <dbReference type="ARBA" id="ARBA00031248"/>
    </source>
</evidence>
<dbReference type="EC" id="3.6.1.41" evidence="3"/>
<dbReference type="RefSeq" id="WP_158089587.1">
    <property type="nucleotide sequence ID" value="NZ_LVJN01000020.1"/>
</dbReference>
<dbReference type="InterPro" id="IPR050126">
    <property type="entry name" value="Ap4A_hydrolase"/>
</dbReference>
<evidence type="ECO:0000256" key="6">
    <source>
        <dbReference type="ARBA" id="ARBA00032248"/>
    </source>
</evidence>
<evidence type="ECO:0000256" key="7">
    <source>
        <dbReference type="ARBA" id="ARBA00033210"/>
    </source>
</evidence>
<dbReference type="AlphaFoldDB" id="A0A1Y2K2R7"/>
<dbReference type="InterPro" id="IPR029052">
    <property type="entry name" value="Metallo-depent_PP-like"/>
</dbReference>